<protein>
    <submittedName>
        <fullName evidence="4">Uncharacterized protein</fullName>
    </submittedName>
</protein>
<dbReference type="Proteomes" id="UP000471152">
    <property type="component" value="Unassembled WGS sequence"/>
</dbReference>
<keyword evidence="2" id="KW-1133">Transmembrane helix</keyword>
<dbReference type="PANTHER" id="PTHR32309:SF31">
    <property type="entry name" value="CAPSULAR EXOPOLYSACCHARIDE FAMILY"/>
    <property type="match status" value="1"/>
</dbReference>
<keyword evidence="1" id="KW-0175">Coiled coil</keyword>
<evidence type="ECO:0000256" key="1">
    <source>
        <dbReference type="SAM" id="Coils"/>
    </source>
</evidence>
<accession>A0A6P0H6G1</accession>
<keyword evidence="2" id="KW-0812">Transmembrane</keyword>
<dbReference type="EMBL" id="JAAGWB010000026">
    <property type="protein sequence ID" value="NEN51398.1"/>
    <property type="molecule type" value="Genomic_DNA"/>
</dbReference>
<keyword evidence="2" id="KW-0472">Membrane</keyword>
<dbReference type="InterPro" id="IPR050445">
    <property type="entry name" value="Bact_polysacc_biosynth/exp"/>
</dbReference>
<evidence type="ECO:0000313" key="4">
    <source>
        <dbReference type="EMBL" id="NEN51398.1"/>
    </source>
</evidence>
<dbReference type="Proteomes" id="UP000468828">
    <property type="component" value="Unassembled WGS sequence"/>
</dbReference>
<keyword evidence="5" id="KW-1185">Reference proteome</keyword>
<organism evidence="4 6">
    <name type="scientific">Modestobacter muralis</name>
    <dbReference type="NCBI Taxonomy" id="1608614"/>
    <lineage>
        <taxon>Bacteria</taxon>
        <taxon>Bacillati</taxon>
        <taxon>Actinomycetota</taxon>
        <taxon>Actinomycetes</taxon>
        <taxon>Geodermatophilales</taxon>
        <taxon>Geodermatophilaceae</taxon>
        <taxon>Modestobacter</taxon>
    </lineage>
</organism>
<feature type="coiled-coil region" evidence="1">
    <location>
        <begin position="125"/>
        <end position="190"/>
    </location>
</feature>
<evidence type="ECO:0000313" key="5">
    <source>
        <dbReference type="Proteomes" id="UP000468828"/>
    </source>
</evidence>
<reference evidence="3 5" key="1">
    <citation type="submission" date="2020-01" db="EMBL/GenBank/DDBJ databases">
        <title>the WGS Modestobacter muralis CPCC 204518.</title>
        <authorList>
            <person name="Jiang Z."/>
        </authorList>
    </citation>
    <scope>NUCLEOTIDE SEQUENCE [LARGE SCALE GENOMIC DNA]</scope>
    <source>
        <strain evidence="3 5">DSM 100205</strain>
    </source>
</reference>
<sequence length="262" mass="26323">MAGALGSSAAGPTYTSEADVLYDPTTVQLADAPATDPNLLDRQVADQADVVTSDAVLGAAAGVLGTTTEDLREIVSVDVGDGSSLLTIASTGDTAEAANGVTRSVTDAYLAYVKGNSVAAITQRADILQGTIDRQNAQLAGLNQQLTDLTNRLGGLSPTGAAYGVVQGQLDRLADQVAQLSARNSDLVEQQESLRSSAAAYPGAAFVLRQPSQPEGPSSLSPATSAMVGGVLGAILGACLVGLARARRRPPAAGGTGSSTSR</sequence>
<dbReference type="PANTHER" id="PTHR32309">
    <property type="entry name" value="TYROSINE-PROTEIN KINASE"/>
    <property type="match status" value="1"/>
</dbReference>
<evidence type="ECO:0000256" key="2">
    <source>
        <dbReference type="SAM" id="Phobius"/>
    </source>
</evidence>
<proteinExistence type="predicted"/>
<feature type="transmembrane region" description="Helical" evidence="2">
    <location>
        <begin position="223"/>
        <end position="244"/>
    </location>
</feature>
<comment type="caution">
    <text evidence="4">The sequence shown here is derived from an EMBL/GenBank/DDBJ whole genome shotgun (WGS) entry which is preliminary data.</text>
</comment>
<dbReference type="RefSeq" id="WP_163611089.1">
    <property type="nucleotide sequence ID" value="NZ_JAAGWB010000026.1"/>
</dbReference>
<dbReference type="EMBL" id="JAAGWH010000024">
    <property type="protein sequence ID" value="NEK94510.1"/>
    <property type="molecule type" value="Genomic_DNA"/>
</dbReference>
<evidence type="ECO:0000313" key="6">
    <source>
        <dbReference type="Proteomes" id="UP000471152"/>
    </source>
</evidence>
<gene>
    <name evidence="4" type="ORF">G3R41_10700</name>
    <name evidence="3" type="ORF">GCU67_10045</name>
</gene>
<reference evidence="4 6" key="2">
    <citation type="submission" date="2020-02" db="EMBL/GenBank/DDBJ databases">
        <title>The WGS of Modestobacter muralis DSM 100205.</title>
        <authorList>
            <person name="Jiang Z."/>
        </authorList>
    </citation>
    <scope>NUCLEOTIDE SEQUENCE [LARGE SCALE GENOMIC DNA]</scope>
    <source>
        <strain evidence="4 6">DSM 100205</strain>
    </source>
</reference>
<name>A0A6P0H6G1_9ACTN</name>
<evidence type="ECO:0000313" key="3">
    <source>
        <dbReference type="EMBL" id="NEK94510.1"/>
    </source>
</evidence>
<dbReference type="AlphaFoldDB" id="A0A6P0H6G1"/>